<evidence type="ECO:0000313" key="6">
    <source>
        <dbReference type="EnsemblPlants" id="ONIVA04G20490.1"/>
    </source>
</evidence>
<dbReference type="eggNOG" id="KOG3324">
    <property type="taxonomic scope" value="Eukaryota"/>
</dbReference>
<proteinExistence type="predicted"/>
<protein>
    <recommendedName>
        <fullName evidence="8">Mitochondrial import inner membrane translocase subunit TIM22</fullName>
    </recommendedName>
</protein>
<keyword evidence="3" id="KW-1133">Transmembrane helix</keyword>
<keyword evidence="2" id="KW-0812">Transmembrane</keyword>
<evidence type="ECO:0000313" key="7">
    <source>
        <dbReference type="Proteomes" id="UP000006591"/>
    </source>
</evidence>
<feature type="region of interest" description="Disordered" evidence="5">
    <location>
        <begin position="1"/>
        <end position="24"/>
    </location>
</feature>
<dbReference type="PANTHER" id="PTHR15371:SF19">
    <property type="entry name" value="OS04G0566700 PROTEIN"/>
    <property type="match status" value="1"/>
</dbReference>
<dbReference type="GO" id="GO:0005744">
    <property type="term" value="C:TIM23 mitochondrial import inner membrane translocase complex"/>
    <property type="evidence" value="ECO:0007669"/>
    <property type="project" value="TreeGrafter"/>
</dbReference>
<dbReference type="PANTHER" id="PTHR15371">
    <property type="entry name" value="TIM23"/>
    <property type="match status" value="1"/>
</dbReference>
<dbReference type="Proteomes" id="UP000006591">
    <property type="component" value="Chromosome 4"/>
</dbReference>
<reference evidence="6" key="1">
    <citation type="submission" date="2015-04" db="UniProtKB">
        <authorList>
            <consortium name="EnsemblPlants"/>
        </authorList>
    </citation>
    <scope>IDENTIFICATION</scope>
    <source>
        <strain evidence="6">SL10</strain>
    </source>
</reference>
<dbReference type="AlphaFoldDB" id="A0A0E0H4H3"/>
<dbReference type="InterPro" id="IPR045238">
    <property type="entry name" value="Tim23-like"/>
</dbReference>
<dbReference type="Gramene" id="ONIVA04G20490.1">
    <property type="protein sequence ID" value="ONIVA04G20490.1"/>
    <property type="gene ID" value="ONIVA04G20490"/>
</dbReference>
<keyword evidence="4" id="KW-0472">Membrane</keyword>
<evidence type="ECO:0000256" key="4">
    <source>
        <dbReference type="ARBA" id="ARBA00023136"/>
    </source>
</evidence>
<evidence type="ECO:0000256" key="1">
    <source>
        <dbReference type="ARBA" id="ARBA00004141"/>
    </source>
</evidence>
<dbReference type="HOGENOM" id="CLU_118311_0_0_1"/>
<dbReference type="OMA" id="FPHPAYR"/>
<accession>A0A0E0H4H3</accession>
<keyword evidence="7" id="KW-1185">Reference proteome</keyword>
<name>A0A0E0H4H3_ORYNI</name>
<evidence type="ECO:0000256" key="5">
    <source>
        <dbReference type="SAM" id="MobiDB-lite"/>
    </source>
</evidence>
<evidence type="ECO:0008006" key="8">
    <source>
        <dbReference type="Google" id="ProtNLM"/>
    </source>
</evidence>
<dbReference type="EnsemblPlants" id="ONIVA04G20490.1">
    <property type="protein sequence ID" value="ONIVA04G20490.1"/>
    <property type="gene ID" value="ONIVA04G20490"/>
</dbReference>
<dbReference type="Pfam" id="PF02466">
    <property type="entry name" value="Tim17"/>
    <property type="match status" value="1"/>
</dbReference>
<organism evidence="6">
    <name type="scientific">Oryza nivara</name>
    <name type="common">Indian wild rice</name>
    <name type="synonym">Oryza sativa f. spontanea</name>
    <dbReference type="NCBI Taxonomy" id="4536"/>
    <lineage>
        <taxon>Eukaryota</taxon>
        <taxon>Viridiplantae</taxon>
        <taxon>Streptophyta</taxon>
        <taxon>Embryophyta</taxon>
        <taxon>Tracheophyta</taxon>
        <taxon>Spermatophyta</taxon>
        <taxon>Magnoliopsida</taxon>
        <taxon>Liliopsida</taxon>
        <taxon>Poales</taxon>
        <taxon>Poaceae</taxon>
        <taxon>BOP clade</taxon>
        <taxon>Oryzoideae</taxon>
        <taxon>Oryzeae</taxon>
        <taxon>Oryzinae</taxon>
        <taxon>Oryza</taxon>
    </lineage>
</organism>
<evidence type="ECO:0000256" key="3">
    <source>
        <dbReference type="ARBA" id="ARBA00022989"/>
    </source>
</evidence>
<comment type="subcellular location">
    <subcellularLocation>
        <location evidence="1">Membrane</location>
        <topology evidence="1">Multi-pass membrane protein</topology>
    </subcellularLocation>
</comment>
<dbReference type="STRING" id="4536.A0A0E0H4H3"/>
<sequence length="191" mass="20379">MAAADQPAYGDRRPSRRTYKPDQPEGLTISFRELYDLPTSPEFLFHEEALRSRRTCGEDLTFYTGCGYLVGRAAGAAAGLKRAAEEAERGESMKLRGQPRPQPVRLPRARVRNRLGVVALLFVGIESTVGGLRDADGWANTVAAGIGTGALYRAAAGPRAAIVDSSVGGLMAGAVVVGRQALTRYAPNLSF</sequence>
<reference evidence="6" key="2">
    <citation type="submission" date="2018-04" db="EMBL/GenBank/DDBJ databases">
        <title>OnivRS2 (Oryza nivara Reference Sequence Version 2).</title>
        <authorList>
            <person name="Zhang J."/>
            <person name="Kudrna D."/>
            <person name="Lee S."/>
            <person name="Talag J."/>
            <person name="Rajasekar S."/>
            <person name="Welchert J."/>
            <person name="Hsing Y.-I."/>
            <person name="Wing R.A."/>
        </authorList>
    </citation>
    <scope>NUCLEOTIDE SEQUENCE [LARGE SCALE GENOMIC DNA]</scope>
    <source>
        <strain evidence="6">SL10</strain>
    </source>
</reference>
<dbReference type="GO" id="GO:0030150">
    <property type="term" value="P:protein import into mitochondrial matrix"/>
    <property type="evidence" value="ECO:0007669"/>
    <property type="project" value="TreeGrafter"/>
</dbReference>
<dbReference type="GO" id="GO:0008320">
    <property type="term" value="F:protein transmembrane transporter activity"/>
    <property type="evidence" value="ECO:0007669"/>
    <property type="project" value="TreeGrafter"/>
</dbReference>
<evidence type="ECO:0000256" key="2">
    <source>
        <dbReference type="ARBA" id="ARBA00022692"/>
    </source>
</evidence>